<evidence type="ECO:0000313" key="2">
    <source>
        <dbReference type="Proteomes" id="UP000008363"/>
    </source>
</evidence>
<proteinExistence type="predicted"/>
<keyword evidence="2" id="KW-1185">Reference proteome</keyword>
<dbReference type="EMBL" id="BAHC01000092">
    <property type="protein sequence ID" value="GAB90263.1"/>
    <property type="molecule type" value="Genomic_DNA"/>
</dbReference>
<name>K6V2N0_9ACTN</name>
<dbReference type="RefSeq" id="WP_006332957.1">
    <property type="nucleotide sequence ID" value="NZ_BAHC01000092.1"/>
</dbReference>
<evidence type="ECO:0000313" key="1">
    <source>
        <dbReference type="EMBL" id="GAB90263.1"/>
    </source>
</evidence>
<organism evidence="1 2">
    <name type="scientific">Gordonia rhizosphera NBRC 16068</name>
    <dbReference type="NCBI Taxonomy" id="1108045"/>
    <lineage>
        <taxon>Bacteria</taxon>
        <taxon>Bacillati</taxon>
        <taxon>Actinomycetota</taxon>
        <taxon>Actinomycetes</taxon>
        <taxon>Mycobacteriales</taxon>
        <taxon>Gordoniaceae</taxon>
        <taxon>Gordonia</taxon>
    </lineage>
</organism>
<reference evidence="1 2" key="1">
    <citation type="submission" date="2012-08" db="EMBL/GenBank/DDBJ databases">
        <title>Whole genome shotgun sequence of Gordonia rhizosphera NBRC 16068.</title>
        <authorList>
            <person name="Takarada H."/>
            <person name="Isaki S."/>
            <person name="Hosoyama A."/>
            <person name="Tsuchikane K."/>
            <person name="Katsumata H."/>
            <person name="Baba S."/>
            <person name="Ohji S."/>
            <person name="Yamazaki S."/>
            <person name="Fujita N."/>
        </authorList>
    </citation>
    <scope>NUCLEOTIDE SEQUENCE [LARGE SCALE GENOMIC DNA]</scope>
    <source>
        <strain evidence="1 2">NBRC 16068</strain>
    </source>
</reference>
<dbReference type="Proteomes" id="UP000008363">
    <property type="component" value="Unassembled WGS sequence"/>
</dbReference>
<accession>K6V2N0</accession>
<sequence length="99" mass="10431">MRRAPPEQVAASEFAEEHRIVPAAMSVPGVRSAYVCRGADGAKVVISLADTETALHDATKAILATELLPGEDPALLQPPDRVEIYPVTAVYQPIGAPAN</sequence>
<dbReference type="eggNOG" id="ENOG5033IAN">
    <property type="taxonomic scope" value="Bacteria"/>
</dbReference>
<gene>
    <name evidence="1" type="ORF">GORHZ_092_00120</name>
</gene>
<dbReference type="AlphaFoldDB" id="K6V2N0"/>
<dbReference type="STRING" id="1108045.GORHZ_092_00120"/>
<comment type="caution">
    <text evidence="1">The sequence shown here is derived from an EMBL/GenBank/DDBJ whole genome shotgun (WGS) entry which is preliminary data.</text>
</comment>
<protein>
    <submittedName>
        <fullName evidence="1">Uncharacterized protein</fullName>
    </submittedName>
</protein>